<dbReference type="InterPro" id="IPR036196">
    <property type="entry name" value="Ptyr_pPase_sf"/>
</dbReference>
<dbReference type="Pfam" id="PF01451">
    <property type="entry name" value="LMWPc"/>
    <property type="match status" value="1"/>
</dbReference>
<dbReference type="EMBL" id="JBHLSV010000014">
    <property type="protein sequence ID" value="MFC0674726.1"/>
    <property type="molecule type" value="Genomic_DNA"/>
</dbReference>
<dbReference type="SUPFAM" id="SSF52788">
    <property type="entry name" value="Phosphotyrosine protein phosphatases I"/>
    <property type="match status" value="1"/>
</dbReference>
<sequence length="188" mass="20462">MTVFSTPASADGPVRSVLFVCTGNVCRSPFAELLLRTQVAGLAVASRGTYALVDSEMEQQMAGQLSLRGVSSAGFRSRQLEIEDLEADLVLTMSDRQRALILEENPAAARRTGQLGHVPELLSLTGGAPLTRERVADWSRRSHPAGRNVPDPYRRSPETAARSAQMIDDLVAQLADLLQRRAPEAPRR</sequence>
<dbReference type="PANTHER" id="PTHR11717">
    <property type="entry name" value="LOW MOLECULAR WEIGHT PROTEIN TYROSINE PHOSPHATASE"/>
    <property type="match status" value="1"/>
</dbReference>
<dbReference type="InterPro" id="IPR017867">
    <property type="entry name" value="Tyr_phospatase_low_mol_wt"/>
</dbReference>
<evidence type="ECO:0000259" key="5">
    <source>
        <dbReference type="SMART" id="SM00226"/>
    </source>
</evidence>
<keyword evidence="2" id="KW-0378">Hydrolase</keyword>
<evidence type="ECO:0000313" key="6">
    <source>
        <dbReference type="EMBL" id="MFC0674726.1"/>
    </source>
</evidence>
<dbReference type="Proteomes" id="UP001589793">
    <property type="component" value="Unassembled WGS sequence"/>
</dbReference>
<feature type="region of interest" description="Disordered" evidence="4">
    <location>
        <begin position="136"/>
        <end position="162"/>
    </location>
</feature>
<keyword evidence="7" id="KW-1185">Reference proteome</keyword>
<evidence type="ECO:0000256" key="3">
    <source>
        <dbReference type="ARBA" id="ARBA00022912"/>
    </source>
</evidence>
<comment type="caution">
    <text evidence="6">The sequence shown here is derived from an EMBL/GenBank/DDBJ whole genome shotgun (WGS) entry which is preliminary data.</text>
</comment>
<name>A0ABV6RCK2_9MICO</name>
<reference evidence="6 7" key="1">
    <citation type="submission" date="2024-09" db="EMBL/GenBank/DDBJ databases">
        <authorList>
            <person name="Sun Q."/>
            <person name="Mori K."/>
        </authorList>
    </citation>
    <scope>NUCLEOTIDE SEQUENCE [LARGE SCALE GENOMIC DNA]</scope>
    <source>
        <strain evidence="6 7">CICC 10874</strain>
    </source>
</reference>
<evidence type="ECO:0000256" key="4">
    <source>
        <dbReference type="SAM" id="MobiDB-lite"/>
    </source>
</evidence>
<evidence type="ECO:0000313" key="7">
    <source>
        <dbReference type="Proteomes" id="UP001589793"/>
    </source>
</evidence>
<feature type="domain" description="Phosphotyrosine protein phosphatase I" evidence="5">
    <location>
        <begin position="15"/>
        <end position="177"/>
    </location>
</feature>
<dbReference type="RefSeq" id="WP_376981085.1">
    <property type="nucleotide sequence ID" value="NZ_JBHLSV010000014.1"/>
</dbReference>
<keyword evidence="3" id="KW-0904">Protein phosphatase</keyword>
<protein>
    <recommendedName>
        <fullName evidence="5">Phosphotyrosine protein phosphatase I domain-containing protein</fullName>
    </recommendedName>
</protein>
<dbReference type="InterPro" id="IPR023485">
    <property type="entry name" value="Ptyr_pPase"/>
</dbReference>
<comment type="similarity">
    <text evidence="1">Belongs to the low molecular weight phosphotyrosine protein phosphatase family.</text>
</comment>
<dbReference type="PRINTS" id="PR00719">
    <property type="entry name" value="LMWPTPASE"/>
</dbReference>
<proteinExistence type="inferred from homology"/>
<dbReference type="PANTHER" id="PTHR11717:SF31">
    <property type="entry name" value="LOW MOLECULAR WEIGHT PROTEIN-TYROSINE-PHOSPHATASE ETP-RELATED"/>
    <property type="match status" value="1"/>
</dbReference>
<dbReference type="InterPro" id="IPR050438">
    <property type="entry name" value="LMW_PTPase"/>
</dbReference>
<organism evidence="6 7">
    <name type="scientific">Brachybacterium hainanense</name>
    <dbReference type="NCBI Taxonomy" id="1541174"/>
    <lineage>
        <taxon>Bacteria</taxon>
        <taxon>Bacillati</taxon>
        <taxon>Actinomycetota</taxon>
        <taxon>Actinomycetes</taxon>
        <taxon>Micrococcales</taxon>
        <taxon>Dermabacteraceae</taxon>
        <taxon>Brachybacterium</taxon>
    </lineage>
</organism>
<dbReference type="Gene3D" id="3.40.50.2300">
    <property type="match status" value="1"/>
</dbReference>
<accession>A0ABV6RCK2</accession>
<evidence type="ECO:0000256" key="1">
    <source>
        <dbReference type="ARBA" id="ARBA00011063"/>
    </source>
</evidence>
<evidence type="ECO:0000256" key="2">
    <source>
        <dbReference type="ARBA" id="ARBA00022801"/>
    </source>
</evidence>
<dbReference type="SMART" id="SM00226">
    <property type="entry name" value="LMWPc"/>
    <property type="match status" value="1"/>
</dbReference>
<gene>
    <name evidence="6" type="ORF">ACFFF6_12230</name>
</gene>